<dbReference type="GO" id="GO:0015020">
    <property type="term" value="F:glucuronosyltransferase activity"/>
    <property type="evidence" value="ECO:0007669"/>
    <property type="project" value="UniProtKB-EC"/>
</dbReference>
<dbReference type="InterPro" id="IPR050271">
    <property type="entry name" value="UDP-glycosyltransferase"/>
</dbReference>
<keyword evidence="4" id="KW-0808">Transferase</keyword>
<feature type="region of interest" description="Disordered" evidence="5">
    <location>
        <begin position="25"/>
        <end position="46"/>
    </location>
</feature>
<evidence type="ECO:0000256" key="2">
    <source>
        <dbReference type="ARBA" id="ARBA00012544"/>
    </source>
</evidence>
<dbReference type="AlphaFoldDB" id="A0A915P9Q4"/>
<keyword evidence="3" id="KW-0328">Glycosyltransferase</keyword>
<evidence type="ECO:0000256" key="1">
    <source>
        <dbReference type="ARBA" id="ARBA00009995"/>
    </source>
</evidence>
<keyword evidence="6" id="KW-1185">Reference proteome</keyword>
<feature type="compositionally biased region" description="Basic and acidic residues" evidence="5">
    <location>
        <begin position="34"/>
        <end position="45"/>
    </location>
</feature>
<evidence type="ECO:0000313" key="6">
    <source>
        <dbReference type="Proteomes" id="UP000887560"/>
    </source>
</evidence>
<name>A0A915P9Q4_9BILA</name>
<evidence type="ECO:0000256" key="3">
    <source>
        <dbReference type="ARBA" id="ARBA00022676"/>
    </source>
</evidence>
<accession>A0A915P9Q4</accession>
<proteinExistence type="inferred from homology"/>
<sequence>MEKDQTKNSLLHRRFKRGNCICGGGEGATDDDYESYRNPEKRPMTEEMQQVEQFQRKSSPRKDTVSQHFDNKDMLVYTYREGLSVQSENFRVIYVPINEGILEEFEGDMDKYKESPTYFTIGIYKEILANEYDILNQLRRDEYNNFDYDIGIAEFNVMAGSFAVFEALGIEETCDVSNSIFLPEYLQFLGINVLEYQVPEFKSSKPGDWENGIWQKNKEENEKEHQKTNKRSNYLFTETSAKLYVKLFNDNSKITKRNPSKLDVLFNKIKYHFINQHPLIKFDNFPKHNKFVYIGGILVEDNKLLTEGKQLVDNEYNCVILVTFGMVKSAMLSIKRIIEQVFSQFPKCYFYVRANTTSNFDNVTTNNRFMQTLWNALVQILNCDEEGNCYFNSKYTLAAEKMREDILQNYEHETMKDKFLGKF</sequence>
<evidence type="ECO:0000313" key="7">
    <source>
        <dbReference type="WBParaSite" id="scf7180000424149.g12448"/>
    </source>
</evidence>
<dbReference type="EC" id="2.4.1.17" evidence="2"/>
<protein>
    <recommendedName>
        <fullName evidence="2">glucuronosyltransferase</fullName>
        <ecNumber evidence="2">2.4.1.17</ecNumber>
    </recommendedName>
</protein>
<dbReference type="PANTHER" id="PTHR48043">
    <property type="entry name" value="EG:EG0003.4 PROTEIN-RELATED"/>
    <property type="match status" value="1"/>
</dbReference>
<dbReference type="Proteomes" id="UP000887560">
    <property type="component" value="Unplaced"/>
</dbReference>
<organism evidence="6 7">
    <name type="scientific">Meloidogyne floridensis</name>
    <dbReference type="NCBI Taxonomy" id="298350"/>
    <lineage>
        <taxon>Eukaryota</taxon>
        <taxon>Metazoa</taxon>
        <taxon>Ecdysozoa</taxon>
        <taxon>Nematoda</taxon>
        <taxon>Chromadorea</taxon>
        <taxon>Rhabditida</taxon>
        <taxon>Tylenchina</taxon>
        <taxon>Tylenchomorpha</taxon>
        <taxon>Tylenchoidea</taxon>
        <taxon>Meloidogynidae</taxon>
        <taxon>Meloidogyninae</taxon>
        <taxon>Meloidogyne</taxon>
    </lineage>
</organism>
<reference evidence="7" key="1">
    <citation type="submission" date="2022-11" db="UniProtKB">
        <authorList>
            <consortium name="WormBaseParasite"/>
        </authorList>
    </citation>
    <scope>IDENTIFICATION</scope>
</reference>
<evidence type="ECO:0000256" key="4">
    <source>
        <dbReference type="ARBA" id="ARBA00022679"/>
    </source>
</evidence>
<evidence type="ECO:0000256" key="5">
    <source>
        <dbReference type="SAM" id="MobiDB-lite"/>
    </source>
</evidence>
<dbReference type="PANTHER" id="PTHR48043:SF22">
    <property type="entry name" value="GLUCURONOSYLTRANSFERASE"/>
    <property type="match status" value="1"/>
</dbReference>
<dbReference type="WBParaSite" id="scf7180000424149.g12448">
    <property type="protein sequence ID" value="scf7180000424149.g12448"/>
    <property type="gene ID" value="scf7180000424149.g12448"/>
</dbReference>
<comment type="similarity">
    <text evidence="1">Belongs to the UDP-glycosyltransferase family.</text>
</comment>